<proteinExistence type="predicted"/>
<sequence length="70" mass="7430">MVGKFPPPPPPPLFVDMFGVVVVVGGACGAPATAGVSWSCSCHTSSAAHRHNNLQLHKNERPSCLKHWPD</sequence>
<evidence type="ECO:0000313" key="1">
    <source>
        <dbReference type="EMBL" id="MBW29563.1"/>
    </source>
</evidence>
<name>A0A2M3ZM32_9DIPT</name>
<accession>A0A2M3ZM32</accession>
<dbReference type="AlphaFoldDB" id="A0A2M3ZM32"/>
<dbReference type="EMBL" id="GGFM01008812">
    <property type="protein sequence ID" value="MBW29563.1"/>
    <property type="molecule type" value="Transcribed_RNA"/>
</dbReference>
<organism evidence="1">
    <name type="scientific">Anopheles braziliensis</name>
    <dbReference type="NCBI Taxonomy" id="58242"/>
    <lineage>
        <taxon>Eukaryota</taxon>
        <taxon>Metazoa</taxon>
        <taxon>Ecdysozoa</taxon>
        <taxon>Arthropoda</taxon>
        <taxon>Hexapoda</taxon>
        <taxon>Insecta</taxon>
        <taxon>Pterygota</taxon>
        <taxon>Neoptera</taxon>
        <taxon>Endopterygota</taxon>
        <taxon>Diptera</taxon>
        <taxon>Nematocera</taxon>
        <taxon>Culicoidea</taxon>
        <taxon>Culicidae</taxon>
        <taxon>Anophelinae</taxon>
        <taxon>Anopheles</taxon>
    </lineage>
</organism>
<protein>
    <submittedName>
        <fullName evidence="1">Uncharacterized protein</fullName>
    </submittedName>
</protein>
<dbReference type="PROSITE" id="PS51257">
    <property type="entry name" value="PROKAR_LIPOPROTEIN"/>
    <property type="match status" value="1"/>
</dbReference>
<reference evidence="1" key="1">
    <citation type="submission" date="2018-01" db="EMBL/GenBank/DDBJ databases">
        <title>An insight into the sialome of Amazonian anophelines.</title>
        <authorList>
            <person name="Ribeiro J.M."/>
            <person name="Scarpassa V."/>
            <person name="Calvo E."/>
        </authorList>
    </citation>
    <scope>NUCLEOTIDE SEQUENCE</scope>
    <source>
        <tissue evidence="1">Salivary glands</tissue>
    </source>
</reference>